<dbReference type="InterPro" id="IPR020843">
    <property type="entry name" value="ER"/>
</dbReference>
<protein>
    <submittedName>
        <fullName evidence="3">NAD(P)-binding protein</fullName>
    </submittedName>
</protein>
<dbReference type="InterPro" id="IPR011032">
    <property type="entry name" value="GroES-like_sf"/>
</dbReference>
<proteinExistence type="predicted"/>
<dbReference type="InterPro" id="IPR041694">
    <property type="entry name" value="ADH_N_2"/>
</dbReference>
<dbReference type="AlphaFoldDB" id="A0A2G5BK59"/>
<dbReference type="Gene3D" id="3.40.50.720">
    <property type="entry name" value="NAD(P)-binding Rossmann-like Domain"/>
    <property type="match status" value="1"/>
</dbReference>
<keyword evidence="4" id="KW-1185">Reference proteome</keyword>
<dbReference type="GO" id="GO:0016628">
    <property type="term" value="F:oxidoreductase activity, acting on the CH-CH group of donors, NAD or NADP as acceptor"/>
    <property type="evidence" value="ECO:0007669"/>
    <property type="project" value="InterPro"/>
</dbReference>
<dbReference type="EMBL" id="KZ303487">
    <property type="protein sequence ID" value="PIA19393.1"/>
    <property type="molecule type" value="Genomic_DNA"/>
</dbReference>
<dbReference type="FunFam" id="3.40.50.720:FF:000121">
    <property type="entry name" value="Prostaglandin reductase 2"/>
    <property type="match status" value="1"/>
</dbReference>
<dbReference type="OrthoDB" id="809632at2759"/>
<dbReference type="Pfam" id="PF00107">
    <property type="entry name" value="ADH_zinc_N"/>
    <property type="match status" value="1"/>
</dbReference>
<dbReference type="PANTHER" id="PTHR43205">
    <property type="entry name" value="PROSTAGLANDIN REDUCTASE"/>
    <property type="match status" value="1"/>
</dbReference>
<keyword evidence="1" id="KW-0560">Oxidoreductase</keyword>
<dbReference type="Proteomes" id="UP000242474">
    <property type="component" value="Unassembled WGS sequence"/>
</dbReference>
<name>A0A2G5BK59_COERN</name>
<dbReference type="Gene3D" id="3.90.180.10">
    <property type="entry name" value="Medium-chain alcohol dehydrogenases, catalytic domain"/>
    <property type="match status" value="1"/>
</dbReference>
<feature type="domain" description="Enoyl reductase (ER)" evidence="2">
    <location>
        <begin position="18"/>
        <end position="340"/>
    </location>
</feature>
<dbReference type="InterPro" id="IPR013149">
    <property type="entry name" value="ADH-like_C"/>
</dbReference>
<reference evidence="3 4" key="1">
    <citation type="journal article" date="2015" name="Genome Biol. Evol.">
        <title>Phylogenomic analyses indicate that early fungi evolved digesting cell walls of algal ancestors of land plants.</title>
        <authorList>
            <person name="Chang Y."/>
            <person name="Wang S."/>
            <person name="Sekimoto S."/>
            <person name="Aerts A.L."/>
            <person name="Choi C."/>
            <person name="Clum A."/>
            <person name="LaButti K.M."/>
            <person name="Lindquist E.A."/>
            <person name="Yee Ngan C."/>
            <person name="Ohm R.A."/>
            <person name="Salamov A.A."/>
            <person name="Grigoriev I.V."/>
            <person name="Spatafora J.W."/>
            <person name="Berbee M.L."/>
        </authorList>
    </citation>
    <scope>NUCLEOTIDE SEQUENCE [LARGE SCALE GENOMIC DNA]</scope>
    <source>
        <strain evidence="3 4">NRRL 1564</strain>
    </source>
</reference>
<dbReference type="CDD" id="cd05288">
    <property type="entry name" value="PGDH"/>
    <property type="match status" value="1"/>
</dbReference>
<dbReference type="SUPFAM" id="SSF51735">
    <property type="entry name" value="NAD(P)-binding Rossmann-fold domains"/>
    <property type="match status" value="1"/>
</dbReference>
<organism evidence="3 4">
    <name type="scientific">Coemansia reversa (strain ATCC 12441 / NRRL 1564)</name>
    <dbReference type="NCBI Taxonomy" id="763665"/>
    <lineage>
        <taxon>Eukaryota</taxon>
        <taxon>Fungi</taxon>
        <taxon>Fungi incertae sedis</taxon>
        <taxon>Zoopagomycota</taxon>
        <taxon>Kickxellomycotina</taxon>
        <taxon>Kickxellomycetes</taxon>
        <taxon>Kickxellales</taxon>
        <taxon>Kickxellaceae</taxon>
        <taxon>Coemansia</taxon>
    </lineage>
</organism>
<accession>A0A2G5BK59</accession>
<dbReference type="STRING" id="763665.A0A2G5BK59"/>
<dbReference type="SMART" id="SM00829">
    <property type="entry name" value="PKS_ER"/>
    <property type="match status" value="1"/>
</dbReference>
<dbReference type="InterPro" id="IPR045010">
    <property type="entry name" value="MDR_fam"/>
</dbReference>
<sequence length="349" mass="37397">MAINTRITLVRNVSSGAPTLEDFKAETVPTPTRDSLGNDEVLIRTLYLSCDPYMRGRLSGRTDSYVASFKPGMPVDGLGVGIVEASTSSELKEGDAVTGAGFKWETKFTAPAKNFTKVSSSGGVSLIDYLGVLGMPSFTAYVGTVTLCKAKAGETILVSAASGAVGQMVIQLAKARGLYVIGSAGSDEKVQHAKDLGADVAFNYKTVGDLDAAIKKAAPEGLDVYFDNVGGEFLDAALVNMKPYGRIAECGMISQYNATPENAHHIKNLMYVVMKKVTMYGFIVTDYYTTPVYPEFVQTVSAMLKDKKIQYKIDEVAGLENGPQALLGVLEGKNFGKRIIKVSDPPHRL</sequence>
<gene>
    <name evidence="3" type="ORF">COEREDRAFT_5900</name>
</gene>
<evidence type="ECO:0000256" key="1">
    <source>
        <dbReference type="ARBA" id="ARBA00023002"/>
    </source>
</evidence>
<dbReference type="PANTHER" id="PTHR43205:SF7">
    <property type="entry name" value="PROSTAGLANDIN REDUCTASE 1"/>
    <property type="match status" value="1"/>
</dbReference>
<dbReference type="Pfam" id="PF16884">
    <property type="entry name" value="ADH_N_2"/>
    <property type="match status" value="1"/>
</dbReference>
<evidence type="ECO:0000313" key="3">
    <source>
        <dbReference type="EMBL" id="PIA19393.1"/>
    </source>
</evidence>
<dbReference type="SUPFAM" id="SSF50129">
    <property type="entry name" value="GroES-like"/>
    <property type="match status" value="1"/>
</dbReference>
<dbReference type="InterPro" id="IPR036291">
    <property type="entry name" value="NAD(P)-bd_dom_sf"/>
</dbReference>
<evidence type="ECO:0000259" key="2">
    <source>
        <dbReference type="SMART" id="SM00829"/>
    </source>
</evidence>
<evidence type="ECO:0000313" key="4">
    <source>
        <dbReference type="Proteomes" id="UP000242474"/>
    </source>
</evidence>